<dbReference type="GO" id="GO:0016787">
    <property type="term" value="F:hydrolase activity"/>
    <property type="evidence" value="ECO:0007669"/>
    <property type="project" value="UniProtKB-KW"/>
</dbReference>
<proteinExistence type="inferred from homology"/>
<comment type="function">
    <text evidence="10">CRISPR (clustered regularly interspaced short palindromic repeat), is an adaptive immune system that provides protection against mobile genetic elements (viruses, transposable elements and conjugative plasmids). CRISPR clusters contain spacers, sequences complementary to antecedent mobile elements, and target invading nucleic acids. CRISPR clusters are transcribed and processed into CRISPR RNA (crRNA). Acts as a dsDNA endonuclease. Involved in the integration of spacer DNA into the CRISPR cassette.</text>
</comment>
<dbReference type="GO" id="GO:0003677">
    <property type="term" value="F:DNA binding"/>
    <property type="evidence" value="ECO:0007669"/>
    <property type="project" value="UniProtKB-KW"/>
</dbReference>
<evidence type="ECO:0000256" key="8">
    <source>
        <dbReference type="ARBA" id="ARBA00023211"/>
    </source>
</evidence>
<evidence type="ECO:0000256" key="5">
    <source>
        <dbReference type="ARBA" id="ARBA00022842"/>
    </source>
</evidence>
<name>A0A2N6KCP1_9CYAN</name>
<evidence type="ECO:0000256" key="7">
    <source>
        <dbReference type="ARBA" id="ARBA00023125"/>
    </source>
</evidence>
<dbReference type="InterPro" id="IPR043502">
    <property type="entry name" value="DNA/RNA_pol_sf"/>
</dbReference>
<gene>
    <name evidence="10 12" type="primary">cas1</name>
    <name evidence="12" type="ORF">CEN50_18600</name>
</gene>
<dbReference type="CDD" id="cd09634">
    <property type="entry name" value="Cas1_I-II-III"/>
    <property type="match status" value="1"/>
</dbReference>
<evidence type="ECO:0000256" key="4">
    <source>
        <dbReference type="ARBA" id="ARBA00022801"/>
    </source>
</evidence>
<dbReference type="GO" id="GO:0043571">
    <property type="term" value="P:maintenance of CRISPR repeat elements"/>
    <property type="evidence" value="ECO:0007669"/>
    <property type="project" value="UniProtKB-UniRule"/>
</dbReference>
<comment type="similarity">
    <text evidence="10">Belongs to the CRISPR-associated endonuclease Cas1 family.</text>
</comment>
<dbReference type="InterPro" id="IPR002729">
    <property type="entry name" value="CRISPR-assoc_Cas1"/>
</dbReference>
<evidence type="ECO:0000256" key="10">
    <source>
        <dbReference type="HAMAP-Rule" id="MF_01470"/>
    </source>
</evidence>
<dbReference type="PROSITE" id="PS50878">
    <property type="entry name" value="RT_POL"/>
    <property type="match status" value="1"/>
</dbReference>
<keyword evidence="1 10" id="KW-0540">Nuclease</keyword>
<keyword evidence="2 10" id="KW-0479">Metal-binding</keyword>
<protein>
    <recommendedName>
        <fullName evidence="10">CRISPR-associated endonuclease Cas1</fullName>
        <ecNumber evidence="10">3.1.-.-</ecNumber>
    </recommendedName>
</protein>
<evidence type="ECO:0000256" key="1">
    <source>
        <dbReference type="ARBA" id="ARBA00022722"/>
    </source>
</evidence>
<comment type="caution">
    <text evidence="12">The sequence shown here is derived from an EMBL/GenBank/DDBJ whole genome shotgun (WGS) entry which is preliminary data.</text>
</comment>
<evidence type="ECO:0000313" key="12">
    <source>
        <dbReference type="EMBL" id="PLZ96463.1"/>
    </source>
</evidence>
<sequence length="674" mass="76483">MMFTIEQITSAWLIVRAGTKAAGVDNITLDLFASAVNDQLRILLRQLQQESYRASPAKGFYLAKSSGGKRLIGIPTVRDRIVQRLLLEELYFPLEDVFLDCSYAYRPGRNIQQAVQHLYSYYQFQPKWIIKADIADFFDSLSWALLLTALEELSLEPIVLQLLEGQLKSGIVIAGKPIYPGKGVLQGGVLSGALANLYLTEFDKKCLSQGINLVRYGDDFAIACNSWLEANRTLDKVTTWLGELYLHLQPDKTQIFAPGDEFTFLGYRFAGGEVYAPPPPVVTSEGEWVTNGSGLPYFRPKQRPTKFVSRPPKACSIDKPTKFPTASISHLWQDSMSTLYVTDQGAYLSVKNQQFQVFYQGELRIKIPVNRVSNVVLFGCCNVSHGAASLALRRRIPIMYLSQKGRYFGRLQVEGDAKVEYLMRQVECCQNSEFTRRQAEVIVKAKLHNSRILLMRLNRRRKSQDLDETIIKTAANDLEILMSKLPFAENMDMLRGYEGKAAAVYFQALGSLFSGEFKFEKRTKRPPTDPINSMLSLGYTLLSQNVFSFIQAVGLHTHFGNLHVPRDNHPALVSDLMEEWRAPLVDSLAAYLVNSQVFTIDDFTPPDERGGVYFQTHALKKFLKHWEEKLQSELTHPATGQKVAYRRAIELQVREYISCLQGEVEVYQPMIWEK</sequence>
<dbReference type="GO" id="GO:0004519">
    <property type="term" value="F:endonuclease activity"/>
    <property type="evidence" value="ECO:0007669"/>
    <property type="project" value="UniProtKB-UniRule"/>
</dbReference>
<dbReference type="PANTHER" id="PTHR34353:SF2">
    <property type="entry name" value="CRISPR-ASSOCIATED ENDONUCLEASE CAS1 1"/>
    <property type="match status" value="1"/>
</dbReference>
<comment type="cofactor">
    <cofactor evidence="10">
        <name>Mg(2+)</name>
        <dbReference type="ChEBI" id="CHEBI:18420"/>
    </cofactor>
    <cofactor evidence="10">
        <name>Mn(2+)</name>
        <dbReference type="ChEBI" id="CHEBI:29035"/>
    </cofactor>
</comment>
<dbReference type="GO" id="GO:0051607">
    <property type="term" value="P:defense response to virus"/>
    <property type="evidence" value="ECO:0007669"/>
    <property type="project" value="UniProtKB-UniRule"/>
</dbReference>
<evidence type="ECO:0000256" key="9">
    <source>
        <dbReference type="ARBA" id="ARBA00038592"/>
    </source>
</evidence>
<evidence type="ECO:0000256" key="6">
    <source>
        <dbReference type="ARBA" id="ARBA00023118"/>
    </source>
</evidence>
<dbReference type="InterPro" id="IPR043128">
    <property type="entry name" value="Rev_trsase/Diguanyl_cyclase"/>
</dbReference>
<dbReference type="Pfam" id="PF01867">
    <property type="entry name" value="Cas_Cas1"/>
    <property type="match status" value="1"/>
</dbReference>
<keyword evidence="4 10" id="KW-0378">Hydrolase</keyword>
<reference evidence="12 13" key="1">
    <citation type="submission" date="2017-07" db="EMBL/GenBank/DDBJ databases">
        <title>Genomes of Fischerella (Mastigocladus) sp. strains.</title>
        <authorList>
            <person name="Miller S.R."/>
        </authorList>
    </citation>
    <scope>NUCLEOTIDE SEQUENCE [LARGE SCALE GENOMIC DNA]</scope>
    <source>
        <strain evidence="12 13">CCMEE 5268</strain>
    </source>
</reference>
<dbReference type="Gene3D" id="3.30.70.270">
    <property type="match status" value="1"/>
</dbReference>
<evidence type="ECO:0000259" key="11">
    <source>
        <dbReference type="PROSITE" id="PS50878"/>
    </source>
</evidence>
<dbReference type="Gene3D" id="3.100.10.20">
    <property type="entry name" value="CRISPR-associated endonuclease Cas1, N-terminal domain"/>
    <property type="match status" value="1"/>
</dbReference>
<feature type="binding site" evidence="10">
    <location>
        <position position="498"/>
    </location>
    <ligand>
        <name>Mn(2+)</name>
        <dbReference type="ChEBI" id="CHEBI:29035"/>
    </ligand>
</feature>
<accession>A0A2N6KCP1</accession>
<dbReference type="Pfam" id="PF00078">
    <property type="entry name" value="RVT_1"/>
    <property type="match status" value="1"/>
</dbReference>
<dbReference type="HAMAP" id="MF_01470">
    <property type="entry name" value="Cas1"/>
    <property type="match status" value="1"/>
</dbReference>
<dbReference type="GO" id="GO:0046872">
    <property type="term" value="F:metal ion binding"/>
    <property type="evidence" value="ECO:0007669"/>
    <property type="project" value="UniProtKB-UniRule"/>
</dbReference>
<comment type="subunit">
    <text evidence="9 10">Homodimer, forms a heterotetramer with a Cas2 homodimer.</text>
</comment>
<dbReference type="InterPro" id="IPR000477">
    <property type="entry name" value="RT_dom"/>
</dbReference>
<feature type="binding site" evidence="10">
    <location>
        <position position="563"/>
    </location>
    <ligand>
        <name>Mn(2+)</name>
        <dbReference type="ChEBI" id="CHEBI:29035"/>
    </ligand>
</feature>
<keyword evidence="6 10" id="KW-0051">Antiviral defense</keyword>
<dbReference type="NCBIfam" id="TIGR00287">
    <property type="entry name" value="cas1"/>
    <property type="match status" value="1"/>
</dbReference>
<keyword evidence="5 10" id="KW-0460">Magnesium</keyword>
<dbReference type="EC" id="3.1.-.-" evidence="10"/>
<evidence type="ECO:0000313" key="13">
    <source>
        <dbReference type="Proteomes" id="UP000235025"/>
    </source>
</evidence>
<keyword evidence="8 10" id="KW-0464">Manganese</keyword>
<dbReference type="SUPFAM" id="SSF56672">
    <property type="entry name" value="DNA/RNA polymerases"/>
    <property type="match status" value="1"/>
</dbReference>
<dbReference type="InterPro" id="IPR042206">
    <property type="entry name" value="CRISPR-assoc_Cas1_C"/>
</dbReference>
<evidence type="ECO:0000256" key="3">
    <source>
        <dbReference type="ARBA" id="ARBA00022759"/>
    </source>
</evidence>
<dbReference type="AlphaFoldDB" id="A0A2N6KCP1"/>
<organism evidence="12 13">
    <name type="scientific">Fischerella thermalis CCMEE 5268</name>
    <dbReference type="NCBI Taxonomy" id="2019662"/>
    <lineage>
        <taxon>Bacteria</taxon>
        <taxon>Bacillati</taxon>
        <taxon>Cyanobacteriota</taxon>
        <taxon>Cyanophyceae</taxon>
        <taxon>Nostocales</taxon>
        <taxon>Hapalosiphonaceae</taxon>
        <taxon>Fischerella</taxon>
    </lineage>
</organism>
<evidence type="ECO:0000256" key="2">
    <source>
        <dbReference type="ARBA" id="ARBA00022723"/>
    </source>
</evidence>
<dbReference type="CDD" id="cd01651">
    <property type="entry name" value="RT_G2_intron"/>
    <property type="match status" value="1"/>
</dbReference>
<dbReference type="Gene3D" id="1.20.120.920">
    <property type="entry name" value="CRISPR-associated endonuclease Cas1, C-terminal domain"/>
    <property type="match status" value="1"/>
</dbReference>
<dbReference type="EMBL" id="NMQA01000238">
    <property type="protein sequence ID" value="PLZ96463.1"/>
    <property type="molecule type" value="Genomic_DNA"/>
</dbReference>
<keyword evidence="3 10" id="KW-0255">Endonuclease</keyword>
<dbReference type="InterPro" id="IPR042211">
    <property type="entry name" value="CRISPR-assoc_Cas1_N"/>
</dbReference>
<feature type="binding site" evidence="10">
    <location>
        <position position="578"/>
    </location>
    <ligand>
        <name>Mn(2+)</name>
        <dbReference type="ChEBI" id="CHEBI:29035"/>
    </ligand>
</feature>
<dbReference type="Proteomes" id="UP000235025">
    <property type="component" value="Unassembled WGS sequence"/>
</dbReference>
<dbReference type="PANTHER" id="PTHR34353">
    <property type="entry name" value="CRISPR-ASSOCIATED ENDONUCLEASE CAS1 1"/>
    <property type="match status" value="1"/>
</dbReference>
<feature type="domain" description="Reverse transcriptase" evidence="11">
    <location>
        <begin position="43"/>
        <end position="269"/>
    </location>
</feature>
<keyword evidence="7 10" id="KW-0238">DNA-binding</keyword>
<dbReference type="InterPro" id="IPR050646">
    <property type="entry name" value="Cas1"/>
</dbReference>